<protein>
    <recommendedName>
        <fullName evidence="2">Nbr1 FW domain-containing protein</fullName>
    </recommendedName>
</protein>
<evidence type="ECO:0000313" key="3">
    <source>
        <dbReference type="EMBL" id="KAF7266095.1"/>
    </source>
</evidence>
<accession>A0A834HW90</accession>
<dbReference type="Gene3D" id="2.60.40.10">
    <property type="entry name" value="Immunoglobulins"/>
    <property type="match status" value="1"/>
</dbReference>
<feature type="region of interest" description="Disordered" evidence="1">
    <location>
        <begin position="176"/>
        <end position="207"/>
    </location>
</feature>
<evidence type="ECO:0000259" key="2">
    <source>
        <dbReference type="Pfam" id="PF16158"/>
    </source>
</evidence>
<dbReference type="InterPro" id="IPR013783">
    <property type="entry name" value="Ig-like_fold"/>
</dbReference>
<feature type="compositionally biased region" description="Low complexity" evidence="1">
    <location>
        <begin position="549"/>
        <end position="559"/>
    </location>
</feature>
<reference evidence="3" key="1">
    <citation type="submission" date="2020-08" db="EMBL/GenBank/DDBJ databases">
        <title>Genome sequencing and assembly of the red palm weevil Rhynchophorus ferrugineus.</title>
        <authorList>
            <person name="Dias G.B."/>
            <person name="Bergman C.M."/>
            <person name="Manee M."/>
        </authorList>
    </citation>
    <scope>NUCLEOTIDE SEQUENCE</scope>
    <source>
        <strain evidence="3">AA-2017</strain>
        <tissue evidence="3">Whole larva</tissue>
    </source>
</reference>
<evidence type="ECO:0000313" key="4">
    <source>
        <dbReference type="Proteomes" id="UP000625711"/>
    </source>
</evidence>
<feature type="compositionally biased region" description="Polar residues" evidence="1">
    <location>
        <begin position="533"/>
        <end position="544"/>
    </location>
</feature>
<feature type="compositionally biased region" description="Low complexity" evidence="1">
    <location>
        <begin position="567"/>
        <end position="583"/>
    </location>
</feature>
<organism evidence="3 4">
    <name type="scientific">Rhynchophorus ferrugineus</name>
    <name type="common">Red palm weevil</name>
    <name type="synonym">Curculio ferrugineus</name>
    <dbReference type="NCBI Taxonomy" id="354439"/>
    <lineage>
        <taxon>Eukaryota</taxon>
        <taxon>Metazoa</taxon>
        <taxon>Ecdysozoa</taxon>
        <taxon>Arthropoda</taxon>
        <taxon>Hexapoda</taxon>
        <taxon>Insecta</taxon>
        <taxon>Pterygota</taxon>
        <taxon>Neoptera</taxon>
        <taxon>Endopterygota</taxon>
        <taxon>Coleoptera</taxon>
        <taxon>Polyphaga</taxon>
        <taxon>Cucujiformia</taxon>
        <taxon>Curculionidae</taxon>
        <taxon>Dryophthorinae</taxon>
        <taxon>Rhynchophorus</taxon>
    </lineage>
</organism>
<feature type="region of interest" description="Disordered" evidence="1">
    <location>
        <begin position="659"/>
        <end position="690"/>
    </location>
</feature>
<dbReference type="PANTHER" id="PTHR20930:SF2">
    <property type="entry name" value="NEXT TO BRCA1 GENE 1 PROTEIN"/>
    <property type="match status" value="1"/>
</dbReference>
<dbReference type="EMBL" id="JAACXV010014564">
    <property type="protein sequence ID" value="KAF7266095.1"/>
    <property type="molecule type" value="Genomic_DNA"/>
</dbReference>
<dbReference type="Pfam" id="PF16158">
    <property type="entry name" value="N_BRCA1_IG"/>
    <property type="match status" value="1"/>
</dbReference>
<dbReference type="AlphaFoldDB" id="A0A834HW90"/>
<dbReference type="CDD" id="cd14947">
    <property type="entry name" value="NBR1_like"/>
    <property type="match status" value="1"/>
</dbReference>
<sequence>MNSKKKELEIAYNVNWKNRSKREGEQTSVIVIYDTPTTTLNFEVFKTYLLKNSGASGNDVKVSYLSDSGKEHPIQSQIDFQLALYAFRAKSRNGEVINLLLERISDRSHGKNRHSSDAETQFDTLNSISTVCCNLESAPEWFLSSISQLKKEITEDITAALTSVISTAFANLKPQLPTPPPHFHHYSRKCKPDKRIRKGSCHAPENSSEAKDLLKSIKLDYKLEKLERKASKYREKRSSLQSAVKSSDSEAGHSSSRSRSRDKQEETKAPKMDAKPVNSQTIVPHMLGGEIYLHQWEVQNSGEGAWNEKTSLYYTWGSKSLVPQSKMVSVPPLKPGEKGTISVRFQIPAESGTYECYWQFMHNQVRFGHWLGCQVIVDPFDLKGNRSVLETTAAAVEPPPRPLLNSSLIIPDQAIMLKEFEDFLRGPVAAVEDPAASAEALATFFKTAQDGQLIKRPEAGQPTEGEVLREVSDSVHKIHFDENGDSDSNSSEDENFSLLGDSGSSKNSFRDEFVLVPKATRIASLYDLDKSAETNPEDPSQSAQDLDKASTASLKSTASHTPKETQSGSFDDNNNASASSGNSIKLRDEDLDSVVVITVPKDEQVKEGYIYVHIDGQKVLVPKNILKTEVIDAAISLETQPGEKKSVGVVIGSNEALNKPDEKKVKSTEKEEKPIKVEEEQADDTSGNVLDGANFKPQQILQISPNDFVSLKATYGSQSDLRSEMSEETIPQQFVSGTCFSDSDNGQRLFVFPPNGPGYEELSPPVVISQPEPALVSQCEQSVRTLDPVPNFQQTPPEERPLLREAFPVSRQDDVHILPEALVNGAVSVASSAISTARSPPTAPGRWASNQPPQTLREANQHALVEMGFLNVDLNATLLDRYSDDLNRVISELV</sequence>
<dbReference type="Proteomes" id="UP000625711">
    <property type="component" value="Unassembled WGS sequence"/>
</dbReference>
<dbReference type="GO" id="GO:0000407">
    <property type="term" value="C:phagophore assembly site"/>
    <property type="evidence" value="ECO:0007669"/>
    <property type="project" value="TreeGrafter"/>
</dbReference>
<proteinExistence type="predicted"/>
<feature type="compositionally biased region" description="Basic residues" evidence="1">
    <location>
        <begin position="182"/>
        <end position="200"/>
    </location>
</feature>
<feature type="region of interest" description="Disordered" evidence="1">
    <location>
        <begin position="479"/>
        <end position="505"/>
    </location>
</feature>
<name>A0A834HW90_RHYFE</name>
<feature type="compositionally biased region" description="Basic and acidic residues" evidence="1">
    <location>
        <begin position="659"/>
        <end position="679"/>
    </location>
</feature>
<dbReference type="PANTHER" id="PTHR20930">
    <property type="entry name" value="OVARIAN CARCINOMA ANTIGEN CA125-RELATED"/>
    <property type="match status" value="1"/>
</dbReference>
<gene>
    <name evidence="3" type="ORF">GWI33_020547</name>
</gene>
<dbReference type="Gene3D" id="1.10.8.10">
    <property type="entry name" value="DNA helicase RuvA subunit, C-terminal domain"/>
    <property type="match status" value="1"/>
</dbReference>
<dbReference type="CDD" id="cd14319">
    <property type="entry name" value="UBA_NBR1"/>
    <property type="match status" value="1"/>
</dbReference>
<feature type="domain" description="Nbr1 FW" evidence="2">
    <location>
        <begin position="291"/>
        <end position="377"/>
    </location>
</feature>
<dbReference type="OrthoDB" id="661148at2759"/>
<feature type="compositionally biased region" description="Basic and acidic residues" evidence="1">
    <location>
        <begin position="259"/>
        <end position="274"/>
    </location>
</feature>
<feature type="region of interest" description="Disordered" evidence="1">
    <location>
        <begin position="232"/>
        <end position="277"/>
    </location>
</feature>
<evidence type="ECO:0000256" key="1">
    <source>
        <dbReference type="SAM" id="MobiDB-lite"/>
    </source>
</evidence>
<comment type="caution">
    <text evidence="3">The sequence shown here is derived from an EMBL/GenBank/DDBJ whole genome shotgun (WGS) entry which is preliminary data.</text>
</comment>
<dbReference type="GO" id="GO:0043130">
    <property type="term" value="F:ubiquitin binding"/>
    <property type="evidence" value="ECO:0007669"/>
    <property type="project" value="TreeGrafter"/>
</dbReference>
<feature type="region of interest" description="Disordered" evidence="1">
    <location>
        <begin position="530"/>
        <end position="584"/>
    </location>
</feature>
<dbReference type="GO" id="GO:0016236">
    <property type="term" value="P:macroautophagy"/>
    <property type="evidence" value="ECO:0007669"/>
    <property type="project" value="TreeGrafter"/>
</dbReference>
<keyword evidence="4" id="KW-1185">Reference proteome</keyword>
<dbReference type="InterPro" id="IPR032350">
    <property type="entry name" value="Nbr1_FW"/>
</dbReference>